<sequence>MSGEEVRKILDNILSLDKQARVNKLDQWITQSEDYDLLWQEMFKDPKYESLKRPMLSTFIYRLLKKVLTGNDAIVDLYDNWIQVFTHESYSADSNYEYYEKIGDMVLKAVFTMYITNKFPEFKDPGELSLMDDTYMSTEFQSKLAEKLGLDKMVLLQRGIKLDKSIKEDLFEAFFGCLMKVSDKTYGMGAGYVISFNFFKTIMDEEKIDPNVKKDPITLLKERFDNLPETKKLNYTDKKWTTERNILMVRVTITFNGDFAAKAEGKAKDEKSVKSEAARKALIKANDSKEFSESVSKKFRREKDRFSNEMKEPRRLLMNILKEVFGKKKFNGISFKTVLTQKKVTEFLYVVFEQDGKIHETLIGKGFASSKNEAKLLALKNALQQYKQ</sequence>
<dbReference type="Gene3D" id="1.10.1520.10">
    <property type="entry name" value="Ribonuclease III domain"/>
    <property type="match status" value="1"/>
</dbReference>
<dbReference type="GO" id="GO:0006396">
    <property type="term" value="P:RNA processing"/>
    <property type="evidence" value="ECO:0007669"/>
    <property type="project" value="InterPro"/>
</dbReference>
<dbReference type="InterPro" id="IPR036389">
    <property type="entry name" value="RNase_III_sf"/>
</dbReference>
<evidence type="ECO:0000259" key="1">
    <source>
        <dbReference type="PROSITE" id="PS50142"/>
    </source>
</evidence>
<protein>
    <submittedName>
        <fullName evidence="2">Ribonuclease III</fullName>
    </submittedName>
</protein>
<reference evidence="2" key="1">
    <citation type="journal article" date="2019" name="MBio">
        <title>Virus Genomes from Deep Sea Sediments Expand the Ocean Megavirome and Support Independent Origins of Viral Gigantism.</title>
        <authorList>
            <person name="Backstrom D."/>
            <person name="Yutin N."/>
            <person name="Jorgensen S.L."/>
            <person name="Dharamshi J."/>
            <person name="Homa F."/>
            <person name="Zaremba-Niedwiedzka K."/>
            <person name="Spang A."/>
            <person name="Wolf Y.I."/>
            <person name="Koonin E.V."/>
            <person name="Ettema T.J."/>
        </authorList>
    </citation>
    <scope>NUCLEOTIDE SEQUENCE</scope>
</reference>
<dbReference type="CDD" id="cd00593">
    <property type="entry name" value="RIBOc"/>
    <property type="match status" value="1"/>
</dbReference>
<accession>A0A481YNZ7</accession>
<dbReference type="SMART" id="SM00535">
    <property type="entry name" value="RIBOc"/>
    <property type="match status" value="1"/>
</dbReference>
<dbReference type="EMBL" id="MK500284">
    <property type="protein sequence ID" value="QBK84674.1"/>
    <property type="molecule type" value="Genomic_DNA"/>
</dbReference>
<organism evidence="2">
    <name type="scientific">Pithovirus LCDPAC01</name>
    <dbReference type="NCBI Taxonomy" id="2506600"/>
    <lineage>
        <taxon>Viruses</taxon>
        <taxon>Pithoviruses</taxon>
    </lineage>
</organism>
<feature type="domain" description="RNase III" evidence="1">
    <location>
        <begin position="60"/>
        <end position="183"/>
    </location>
</feature>
<gene>
    <name evidence="2" type="ORF">LCDPAC01_01550</name>
</gene>
<proteinExistence type="predicted"/>
<dbReference type="PROSITE" id="PS50142">
    <property type="entry name" value="RNASE_3_2"/>
    <property type="match status" value="1"/>
</dbReference>
<name>A0A481YNZ7_9VIRU</name>
<dbReference type="SUPFAM" id="SSF69065">
    <property type="entry name" value="RNase III domain-like"/>
    <property type="match status" value="1"/>
</dbReference>
<dbReference type="Pfam" id="PF00636">
    <property type="entry name" value="Ribonuclease_3"/>
    <property type="match status" value="1"/>
</dbReference>
<evidence type="ECO:0000313" key="2">
    <source>
        <dbReference type="EMBL" id="QBK84674.1"/>
    </source>
</evidence>
<dbReference type="GO" id="GO:0004525">
    <property type="term" value="F:ribonuclease III activity"/>
    <property type="evidence" value="ECO:0007669"/>
    <property type="project" value="InterPro"/>
</dbReference>
<dbReference type="InterPro" id="IPR000999">
    <property type="entry name" value="RNase_III_dom"/>
</dbReference>